<organism evidence="2 3">
    <name type="scientific">Paraburkholderia piptadeniae</name>
    <dbReference type="NCBI Taxonomy" id="1701573"/>
    <lineage>
        <taxon>Bacteria</taxon>
        <taxon>Pseudomonadati</taxon>
        <taxon>Pseudomonadota</taxon>
        <taxon>Betaproteobacteria</taxon>
        <taxon>Burkholderiales</taxon>
        <taxon>Burkholderiaceae</taxon>
        <taxon>Paraburkholderia</taxon>
    </lineage>
</organism>
<evidence type="ECO:0000256" key="1">
    <source>
        <dbReference type="SAM" id="MobiDB-lite"/>
    </source>
</evidence>
<dbReference type="AlphaFoldDB" id="A0A1N7RUY1"/>
<gene>
    <name evidence="2" type="ORF">BN2476_200030</name>
</gene>
<accession>A0A1N7RUY1</accession>
<protein>
    <submittedName>
        <fullName evidence="2">Uncharacterized protein</fullName>
    </submittedName>
</protein>
<dbReference type="Proteomes" id="UP000195569">
    <property type="component" value="Unassembled WGS sequence"/>
</dbReference>
<name>A0A1N7RUY1_9BURK</name>
<sequence>MRGWCGGHRRSHSIGKPKSIRVAAVKGKLVESRSLLRAAEGMQTVGDADRKERQSASEGRRGKRQETKSPA</sequence>
<dbReference type="EMBL" id="CYGY02000020">
    <property type="protein sequence ID" value="SIT38890.1"/>
    <property type="molecule type" value="Genomic_DNA"/>
</dbReference>
<feature type="compositionally biased region" description="Basic and acidic residues" evidence="1">
    <location>
        <begin position="47"/>
        <end position="71"/>
    </location>
</feature>
<proteinExistence type="predicted"/>
<evidence type="ECO:0000313" key="3">
    <source>
        <dbReference type="Proteomes" id="UP000195569"/>
    </source>
</evidence>
<comment type="caution">
    <text evidence="2">The sequence shown here is derived from an EMBL/GenBank/DDBJ whole genome shotgun (WGS) entry which is preliminary data.</text>
</comment>
<evidence type="ECO:0000313" key="2">
    <source>
        <dbReference type="EMBL" id="SIT38890.1"/>
    </source>
</evidence>
<keyword evidence="3" id="KW-1185">Reference proteome</keyword>
<reference evidence="2" key="1">
    <citation type="submission" date="2016-12" db="EMBL/GenBank/DDBJ databases">
        <authorList>
            <person name="Moulin L."/>
        </authorList>
    </citation>
    <scope>NUCLEOTIDE SEQUENCE [LARGE SCALE GENOMIC DNA]</scope>
    <source>
        <strain evidence="2">STM 7183</strain>
    </source>
</reference>
<feature type="region of interest" description="Disordered" evidence="1">
    <location>
        <begin position="39"/>
        <end position="71"/>
    </location>
</feature>